<dbReference type="Gene3D" id="1.20.120.450">
    <property type="entry name" value="dinb family like domain"/>
    <property type="match status" value="1"/>
</dbReference>
<dbReference type="InterPro" id="IPR024344">
    <property type="entry name" value="MDMPI_metal-binding"/>
</dbReference>
<dbReference type="SUPFAM" id="SSF109854">
    <property type="entry name" value="DinB/YfiT-like putative metalloenzymes"/>
    <property type="match status" value="1"/>
</dbReference>
<proteinExistence type="predicted"/>
<keyword evidence="3" id="KW-1185">Reference proteome</keyword>
<evidence type="ECO:0000313" key="3">
    <source>
        <dbReference type="Proteomes" id="UP000030466"/>
    </source>
</evidence>
<dbReference type="EMBL" id="JSUH01000012">
    <property type="protein sequence ID" value="KHD96820.1"/>
    <property type="molecule type" value="Genomic_DNA"/>
</dbReference>
<sequence>MSRDPAAARTALLDAGAWFADLVGEIRPHHWTRPGLGAWDVRALVGHTHRALVTLGTYLTVPADDETCTGTAQYYALSAAATDPAEVEARGVAAGRELGRHPSATVRASLDRARDALAQVPVDEDPLIRTLVGGTRLRAYVPTRTFELAVHGLDVAGACGLDRRPPEHVLADAGRTALELAAHGGHLPGVLLALTGRRPLPPGFSVLG</sequence>
<dbReference type="Proteomes" id="UP000030466">
    <property type="component" value="Unassembled WGS sequence"/>
</dbReference>
<accession>A0A0A6VP58</accession>
<dbReference type="OrthoDB" id="3292744at2"/>
<dbReference type="AlphaFoldDB" id="A0A0A6VP58"/>
<name>A0A0A6VP58_KOCRO</name>
<gene>
    <name evidence="2" type="ORF">GY22_13295</name>
</gene>
<evidence type="ECO:0000313" key="2">
    <source>
        <dbReference type="EMBL" id="KHD96820.1"/>
    </source>
</evidence>
<organism evidence="2 3">
    <name type="scientific">Kocuria rosea subsp. polaris</name>
    <dbReference type="NCBI Taxonomy" id="136273"/>
    <lineage>
        <taxon>Bacteria</taxon>
        <taxon>Bacillati</taxon>
        <taxon>Actinomycetota</taxon>
        <taxon>Actinomycetes</taxon>
        <taxon>Micrococcales</taxon>
        <taxon>Micrococcaceae</taxon>
        <taxon>Kocuria</taxon>
    </lineage>
</organism>
<protein>
    <recommendedName>
        <fullName evidence="1">Mycothiol-dependent maleylpyruvate isomerase metal-binding domain-containing protein</fullName>
    </recommendedName>
</protein>
<dbReference type="RefSeq" id="WP_017832276.1">
    <property type="nucleotide sequence ID" value="NZ_JSUH01000012.1"/>
</dbReference>
<dbReference type="GO" id="GO:0046872">
    <property type="term" value="F:metal ion binding"/>
    <property type="evidence" value="ECO:0007669"/>
    <property type="project" value="InterPro"/>
</dbReference>
<comment type="caution">
    <text evidence="2">The sequence shown here is derived from an EMBL/GenBank/DDBJ whole genome shotgun (WGS) entry which is preliminary data.</text>
</comment>
<evidence type="ECO:0000259" key="1">
    <source>
        <dbReference type="Pfam" id="PF11716"/>
    </source>
</evidence>
<feature type="domain" description="Mycothiol-dependent maleylpyruvate isomerase metal-binding" evidence="1">
    <location>
        <begin position="14"/>
        <end position="156"/>
    </location>
</feature>
<reference evidence="2 3" key="1">
    <citation type="journal article" date="2003" name="Int. J. Syst. Evol. Microbiol.">
        <title>Kocuria polaris sp. nov., an orange-pigmented psychrophilic bacterium isolated from an Antarctic cyanobacterial mat sample.</title>
        <authorList>
            <person name="Reddy G.S."/>
            <person name="Prakash J.S."/>
            <person name="Prabahar V."/>
            <person name="Matsumoto G.I."/>
            <person name="Stackebrandt E."/>
            <person name="Shivaji S."/>
        </authorList>
    </citation>
    <scope>NUCLEOTIDE SEQUENCE [LARGE SCALE GENOMIC DNA]</scope>
    <source>
        <strain evidence="2 3">CMS 76or</strain>
    </source>
</reference>
<dbReference type="InterPro" id="IPR034660">
    <property type="entry name" value="DinB/YfiT-like"/>
</dbReference>
<dbReference type="Pfam" id="PF11716">
    <property type="entry name" value="MDMPI_N"/>
    <property type="match status" value="1"/>
</dbReference>